<dbReference type="PANTHER" id="PTHR43453">
    <property type="entry name" value="RRNA METHYLASE-LIKE"/>
    <property type="match status" value="1"/>
</dbReference>
<dbReference type="GO" id="GO:0002938">
    <property type="term" value="P:tRNA guanine ribose methylation"/>
    <property type="evidence" value="ECO:0007669"/>
    <property type="project" value="UniProtKB-UniRule"/>
</dbReference>
<feature type="domain" description="tRNA/rRNA methyltransferase SpoU type" evidence="8">
    <location>
        <begin position="47"/>
        <end position="192"/>
    </location>
</feature>
<evidence type="ECO:0000256" key="1">
    <source>
        <dbReference type="ARBA" id="ARBA00022555"/>
    </source>
</evidence>
<reference evidence="9" key="1">
    <citation type="journal article" date="2019" name="PLoS Negl. Trop. Dis.">
        <title>Revisiting the worldwide diversity of Leptospira species in the environment.</title>
        <authorList>
            <person name="Vincent A.T."/>
            <person name="Schiettekatte O."/>
            <person name="Bourhy P."/>
            <person name="Veyrier F.J."/>
            <person name="Picardeau M."/>
        </authorList>
    </citation>
    <scope>NUCLEOTIDE SEQUENCE [LARGE SCALE GENOMIC DNA]</scope>
    <source>
        <strain evidence="9">SSW15</strain>
    </source>
</reference>
<protein>
    <recommendedName>
        <fullName evidence="7">tRNA (guanosine(18)-2'-O)-methyltransferase</fullName>
        <ecNumber evidence="7">2.1.1.34</ecNumber>
    </recommendedName>
    <alternativeName>
        <fullName evidence="7">tRNA [Gm18] methyltransferase</fullName>
    </alternativeName>
</protein>
<evidence type="ECO:0000256" key="5">
    <source>
        <dbReference type="ARBA" id="ARBA00022694"/>
    </source>
</evidence>
<dbReference type="Gene3D" id="3.40.1280.10">
    <property type="match status" value="1"/>
</dbReference>
<proteinExistence type="inferred from homology"/>
<organism evidence="9 10">
    <name type="scientific">Leptospira fletcheri</name>
    <dbReference type="NCBI Taxonomy" id="2484981"/>
    <lineage>
        <taxon>Bacteria</taxon>
        <taxon>Pseudomonadati</taxon>
        <taxon>Spirochaetota</taxon>
        <taxon>Spirochaetia</taxon>
        <taxon>Leptospirales</taxon>
        <taxon>Leptospiraceae</taxon>
        <taxon>Leptospira</taxon>
    </lineage>
</organism>
<dbReference type="InterPro" id="IPR029026">
    <property type="entry name" value="tRNA_m1G_MTases_N"/>
</dbReference>
<comment type="similarity">
    <text evidence="7">Belongs to the class IV-like SAM-binding methyltransferase superfamily. RNA methyltransferase TrmH family.</text>
</comment>
<gene>
    <name evidence="7" type="primary">trmH</name>
    <name evidence="9" type="ORF">EHO60_17030</name>
</gene>
<dbReference type="Pfam" id="PF00588">
    <property type="entry name" value="SpoU_methylase"/>
    <property type="match status" value="1"/>
</dbReference>
<comment type="catalytic activity">
    <reaction evidence="7">
        <text>guanosine(18) in tRNA + S-adenosyl-L-methionine = 2'-O-methylguanosine(18) in tRNA + S-adenosyl-L-homocysteine + H(+)</text>
        <dbReference type="Rhea" id="RHEA:20077"/>
        <dbReference type="Rhea" id="RHEA-COMP:10190"/>
        <dbReference type="Rhea" id="RHEA-COMP:10192"/>
        <dbReference type="ChEBI" id="CHEBI:15378"/>
        <dbReference type="ChEBI" id="CHEBI:57856"/>
        <dbReference type="ChEBI" id="CHEBI:59789"/>
        <dbReference type="ChEBI" id="CHEBI:74269"/>
        <dbReference type="ChEBI" id="CHEBI:74445"/>
        <dbReference type="EC" id="2.1.1.34"/>
    </reaction>
</comment>
<dbReference type="GO" id="GO:0141100">
    <property type="term" value="F:tRNA (guanine(18)-2'-O)-methyltransferase activity"/>
    <property type="evidence" value="ECO:0007669"/>
    <property type="project" value="UniProtKB-UniRule"/>
</dbReference>
<evidence type="ECO:0000256" key="3">
    <source>
        <dbReference type="ARBA" id="ARBA00022679"/>
    </source>
</evidence>
<keyword evidence="2 7" id="KW-0489">Methyltransferase</keyword>
<accession>A0A4R9G5P7</accession>
<dbReference type="CDD" id="cd18092">
    <property type="entry name" value="SpoU-like_TrmH"/>
    <property type="match status" value="1"/>
</dbReference>
<dbReference type="InterPro" id="IPR029028">
    <property type="entry name" value="Alpha/beta_knot_MTases"/>
</dbReference>
<feature type="binding site" evidence="7">
    <location>
        <position position="173"/>
    </location>
    <ligand>
        <name>S-adenosyl-L-methionine</name>
        <dbReference type="ChEBI" id="CHEBI:59789"/>
    </ligand>
</feature>
<keyword evidence="4 7" id="KW-0949">S-adenosyl-L-methionine</keyword>
<keyword evidence="5 7" id="KW-0819">tRNA processing</keyword>
<evidence type="ECO:0000256" key="7">
    <source>
        <dbReference type="HAMAP-Rule" id="MF_02060"/>
    </source>
</evidence>
<evidence type="ECO:0000313" key="10">
    <source>
        <dbReference type="Proteomes" id="UP000298458"/>
    </source>
</evidence>
<dbReference type="GO" id="GO:0000049">
    <property type="term" value="F:tRNA binding"/>
    <property type="evidence" value="ECO:0007669"/>
    <property type="project" value="UniProtKB-UniRule"/>
</dbReference>
<evidence type="ECO:0000256" key="6">
    <source>
        <dbReference type="ARBA" id="ARBA00022884"/>
    </source>
</evidence>
<comment type="caution">
    <text evidence="7">Lacks conserved residue(s) required for the propagation of feature annotation.</text>
</comment>
<keyword evidence="3 7" id="KW-0808">Transferase</keyword>
<keyword evidence="6 7" id="KW-0694">RNA-binding</keyword>
<evidence type="ECO:0000256" key="4">
    <source>
        <dbReference type="ARBA" id="ARBA00022691"/>
    </source>
</evidence>
<dbReference type="RefSeq" id="WP_135769407.1">
    <property type="nucleotide sequence ID" value="NZ_RQET01000014.1"/>
</dbReference>
<dbReference type="EMBL" id="RQET01000014">
    <property type="protein sequence ID" value="TGK06280.1"/>
    <property type="molecule type" value="Genomic_DNA"/>
</dbReference>
<name>A0A4R9G5P7_9LEPT</name>
<dbReference type="HAMAP" id="MF_02060">
    <property type="entry name" value="tRNA_methyltr_TrmH"/>
    <property type="match status" value="1"/>
</dbReference>
<evidence type="ECO:0000259" key="8">
    <source>
        <dbReference type="Pfam" id="PF00588"/>
    </source>
</evidence>
<dbReference type="OrthoDB" id="9794400at2"/>
<keyword evidence="1 7" id="KW-0820">tRNA-binding</keyword>
<dbReference type="PANTHER" id="PTHR43453:SF1">
    <property type="entry name" value="TRNA_RRNA METHYLTRANSFERASE SPOU TYPE DOMAIN-CONTAINING PROTEIN"/>
    <property type="match status" value="1"/>
</dbReference>
<evidence type="ECO:0000313" key="9">
    <source>
        <dbReference type="EMBL" id="TGK06280.1"/>
    </source>
</evidence>
<feature type="binding site" evidence="7">
    <location>
        <position position="128"/>
    </location>
    <ligand>
        <name>S-adenosyl-L-methionine</name>
        <dbReference type="ChEBI" id="CHEBI:59789"/>
    </ligand>
</feature>
<comment type="function">
    <text evidence="7">Catalyzes the 2'-O methylation of guanosine at position 18 in tRNA.</text>
</comment>
<dbReference type="InterPro" id="IPR001537">
    <property type="entry name" value="SpoU_MeTrfase"/>
</dbReference>
<dbReference type="SUPFAM" id="SSF75217">
    <property type="entry name" value="alpha/beta knot"/>
    <property type="match status" value="1"/>
</dbReference>
<dbReference type="Proteomes" id="UP000298458">
    <property type="component" value="Unassembled WGS sequence"/>
</dbReference>
<dbReference type="EC" id="2.1.1.34" evidence="7"/>
<comment type="caution">
    <text evidence="9">The sequence shown here is derived from an EMBL/GenBank/DDBJ whole genome shotgun (WGS) entry which is preliminary data.</text>
</comment>
<dbReference type="InterPro" id="IPR033671">
    <property type="entry name" value="TrmH"/>
</dbReference>
<keyword evidence="10" id="KW-1185">Reference proteome</keyword>
<dbReference type="AlphaFoldDB" id="A0A4R9G5P7"/>
<sequence>MRPIPILEEPILSFEEAKALNGYFADMLSESRRKKIEEVLSFRTKYLTIVLEDVFQPFNASATLRTSECLGLSDVYVIENRNSYKPNSGVAMGAQKWLRIHKYREKNEDNTLACLRDLKSAGYRIVATSPKDGEGLRSLEDLPLDRPTALLIGAEEIGLSERALAQADLHLKLPMYGFTESYNLSVTVAIVLSGLLPRIRSVSEDWRLSDEDTAHLRNFLYKKTINNGPVIESEFLRRRRRSV</sequence>
<evidence type="ECO:0000256" key="2">
    <source>
        <dbReference type="ARBA" id="ARBA00022603"/>
    </source>
</evidence>